<comment type="subcellular location">
    <subcellularLocation>
        <location evidence="1">Endomembrane system</location>
    </subcellularLocation>
</comment>
<dbReference type="AlphaFoldDB" id="A0A1E4RMC9"/>
<sequence>MFEAVYISDNQNNLIFEYLISLQSPHFKSLINVIKSKQDDNKDTLNNSPLIQINSEFYVCCHNASNIIIYLLCSKSDENQSNPILPFVFVNRLIEVMEDYFGIPLAITKIDANNDTLTLLINNMIDDGIPNITDFNKLRDLIPFKSLLSRFLSSSNELTKSITPTKNSVPTFASSSNDIDSIPWRRDNVKYTNNEMYVDVVETINVILKPHHTNNFKNDKKFDSAFYSTSSFSSQTKLVPVMGSINGEINFLSHLTGVPYLQMLLNVRGLNLELPQFHPCIKIDKWMDQEGNLSFIPPDGNSTLMTYQVDLENFNKKVQQEMLGLLDIDYQVELGPLKNEFEIKILLKSHKSVSKLENLIIEVNSSSLINDMTSDSNILNVKSNRLTHGDFQYKGNGKAEWNLRNLANGIQPILRGSIITNSSDDFNSSSASSLNENLIEIENSNLVKPIKPNYIKISYSNKGCVPSGLKVDSLKILSAKGLGETVKPYKGVKYITRTGDYIIRS</sequence>
<dbReference type="GO" id="GO:0012505">
    <property type="term" value="C:endomembrane system"/>
    <property type="evidence" value="ECO:0007669"/>
    <property type="project" value="UniProtKB-SubCell"/>
</dbReference>
<dbReference type="RefSeq" id="XP_020077489.1">
    <property type="nucleotide sequence ID" value="XM_020218417.1"/>
</dbReference>
<dbReference type="InterPro" id="IPR050431">
    <property type="entry name" value="Adaptor_comp_med_subunit"/>
</dbReference>
<dbReference type="InterPro" id="IPR001392">
    <property type="entry name" value="Clathrin_mu"/>
</dbReference>
<keyword evidence="2 5" id="KW-0813">Transport</keyword>
<comment type="similarity">
    <text evidence="5">Belongs to the adaptor complexes medium subunit family.</text>
</comment>
<dbReference type="STRING" id="984485.A0A1E4RMC9"/>
<feature type="domain" description="MHD" evidence="6">
    <location>
        <begin position="217"/>
        <end position="504"/>
    </location>
</feature>
<evidence type="ECO:0000256" key="2">
    <source>
        <dbReference type="ARBA" id="ARBA00022448"/>
    </source>
</evidence>
<dbReference type="SUPFAM" id="SSF64356">
    <property type="entry name" value="SNARE-like"/>
    <property type="match status" value="1"/>
</dbReference>
<reference evidence="8" key="1">
    <citation type="submission" date="2016-05" db="EMBL/GenBank/DDBJ databases">
        <title>Comparative genomics of biotechnologically important yeasts.</title>
        <authorList>
            <consortium name="DOE Joint Genome Institute"/>
            <person name="Riley R."/>
            <person name="Haridas S."/>
            <person name="Wolfe K.H."/>
            <person name="Lopes M.R."/>
            <person name="Hittinger C.T."/>
            <person name="Goker M."/>
            <person name="Salamov A."/>
            <person name="Wisecaver J."/>
            <person name="Long T.M."/>
            <person name="Aerts A.L."/>
            <person name="Barry K."/>
            <person name="Choi C."/>
            <person name="Clum A."/>
            <person name="Coughlan A.Y."/>
            <person name="Deshpande S."/>
            <person name="Douglass A.P."/>
            <person name="Hanson S.J."/>
            <person name="Klenk H.-P."/>
            <person name="Labutti K."/>
            <person name="Lapidus A."/>
            <person name="Lindquist E."/>
            <person name="Lipzen A."/>
            <person name="Meier-Kolthoff J.P."/>
            <person name="Ohm R.A."/>
            <person name="Otillar R.P."/>
            <person name="Pangilinan J."/>
            <person name="Peng Y."/>
            <person name="Rokas A."/>
            <person name="Rosa C.A."/>
            <person name="Scheuner C."/>
            <person name="Sibirny A.A."/>
            <person name="Slot J.C."/>
            <person name="Stielow J.B."/>
            <person name="Sun H."/>
            <person name="Kurtzman C.P."/>
            <person name="Blackwell M."/>
            <person name="Grigoriev I.V."/>
            <person name="Jeffries T.W."/>
        </authorList>
    </citation>
    <scope>NUCLEOTIDE SEQUENCE [LARGE SCALE GENOMIC DNA]</scope>
    <source>
        <strain evidence="8">NRRL Y-1933</strain>
    </source>
</reference>
<dbReference type="GeneID" id="30992967"/>
<dbReference type="OrthoDB" id="870at2759"/>
<keyword evidence="3 5" id="KW-0653">Protein transport</keyword>
<organism evidence="7 8">
    <name type="scientific">Hyphopichia burtonii NRRL Y-1933</name>
    <dbReference type="NCBI Taxonomy" id="984485"/>
    <lineage>
        <taxon>Eukaryota</taxon>
        <taxon>Fungi</taxon>
        <taxon>Dikarya</taxon>
        <taxon>Ascomycota</taxon>
        <taxon>Saccharomycotina</taxon>
        <taxon>Pichiomycetes</taxon>
        <taxon>Debaryomycetaceae</taxon>
        <taxon>Hyphopichia</taxon>
    </lineage>
</organism>
<dbReference type="GO" id="GO:0006886">
    <property type="term" value="P:intracellular protein transport"/>
    <property type="evidence" value="ECO:0007669"/>
    <property type="project" value="UniProtKB-UniRule"/>
</dbReference>
<dbReference type="InterPro" id="IPR036168">
    <property type="entry name" value="AP2_Mu_C_sf"/>
</dbReference>
<dbReference type="SUPFAM" id="SSF49447">
    <property type="entry name" value="Second domain of Mu2 adaptin subunit (ap50) of ap2 adaptor"/>
    <property type="match status" value="1"/>
</dbReference>
<evidence type="ECO:0000256" key="3">
    <source>
        <dbReference type="ARBA" id="ARBA00022927"/>
    </source>
</evidence>
<evidence type="ECO:0000256" key="1">
    <source>
        <dbReference type="ARBA" id="ARBA00004308"/>
    </source>
</evidence>
<keyword evidence="8" id="KW-1185">Reference proteome</keyword>
<dbReference type="Pfam" id="PF00928">
    <property type="entry name" value="Adap_comp_sub"/>
    <property type="match status" value="1"/>
</dbReference>
<dbReference type="PROSITE" id="PS51072">
    <property type="entry name" value="MHD"/>
    <property type="match status" value="1"/>
</dbReference>
<protein>
    <submittedName>
        <fullName evidence="7">Clathrin adaptor, mu subunit</fullName>
    </submittedName>
</protein>
<dbReference type="PANTHER" id="PTHR10529">
    <property type="entry name" value="AP COMPLEX SUBUNIT MU"/>
    <property type="match status" value="1"/>
</dbReference>
<dbReference type="Gene3D" id="2.60.40.1170">
    <property type="entry name" value="Mu homology domain, subdomain B"/>
    <property type="match status" value="2"/>
</dbReference>
<dbReference type="CDD" id="cd09252">
    <property type="entry name" value="AP-3_Mu3_Cterm"/>
    <property type="match status" value="1"/>
</dbReference>
<dbReference type="EMBL" id="KV454539">
    <property type="protein sequence ID" value="ODV68422.1"/>
    <property type="molecule type" value="Genomic_DNA"/>
</dbReference>
<dbReference type="GO" id="GO:0030131">
    <property type="term" value="C:clathrin adaptor complex"/>
    <property type="evidence" value="ECO:0007669"/>
    <property type="project" value="UniProtKB-UniRule"/>
</dbReference>
<gene>
    <name evidence="7" type="ORF">HYPBUDRAFT_105542</name>
</gene>
<dbReference type="InterPro" id="IPR011012">
    <property type="entry name" value="Longin-like_dom_sf"/>
</dbReference>
<keyword evidence="4" id="KW-0472">Membrane</keyword>
<dbReference type="PIRSF" id="PIRSF005992">
    <property type="entry name" value="Clathrin_mu"/>
    <property type="match status" value="1"/>
</dbReference>
<evidence type="ECO:0000256" key="5">
    <source>
        <dbReference type="PIRNR" id="PIRNR005992"/>
    </source>
</evidence>
<evidence type="ECO:0000259" key="6">
    <source>
        <dbReference type="PROSITE" id="PS51072"/>
    </source>
</evidence>
<dbReference type="GO" id="GO:0016192">
    <property type="term" value="P:vesicle-mediated transport"/>
    <property type="evidence" value="ECO:0007669"/>
    <property type="project" value="InterPro"/>
</dbReference>
<evidence type="ECO:0000256" key="4">
    <source>
        <dbReference type="ARBA" id="ARBA00023136"/>
    </source>
</evidence>
<name>A0A1E4RMC9_9ASCO</name>
<dbReference type="Gene3D" id="3.30.450.60">
    <property type="match status" value="1"/>
</dbReference>
<dbReference type="Proteomes" id="UP000095085">
    <property type="component" value="Unassembled WGS sequence"/>
</dbReference>
<evidence type="ECO:0000313" key="8">
    <source>
        <dbReference type="Proteomes" id="UP000095085"/>
    </source>
</evidence>
<dbReference type="InterPro" id="IPR028565">
    <property type="entry name" value="MHD"/>
</dbReference>
<evidence type="ECO:0000313" key="7">
    <source>
        <dbReference type="EMBL" id="ODV68422.1"/>
    </source>
</evidence>
<proteinExistence type="inferred from homology"/>
<accession>A0A1E4RMC9</accession>